<dbReference type="Proteomes" id="UP000028781">
    <property type="component" value="Chromosome"/>
</dbReference>
<evidence type="ECO:0000256" key="4">
    <source>
        <dbReference type="HAMAP-Rule" id="MF_01527"/>
    </source>
</evidence>
<protein>
    <recommendedName>
        <fullName evidence="4 5">GTP cyclohydrolase MptA</fullName>
        <ecNumber evidence="4 5">3.5.4.39</ecNumber>
    </recommendedName>
    <alternativeName>
        <fullName evidence="4">GTP cyclohydrolase IV</fullName>
    </alternativeName>
</protein>
<dbReference type="EMBL" id="CP009149">
    <property type="protein sequence ID" value="AIJ05963.1"/>
    <property type="molecule type" value="Genomic_DNA"/>
</dbReference>
<dbReference type="GO" id="GO:0044682">
    <property type="term" value="F:GTP cyclohydrolase IV activity"/>
    <property type="evidence" value="ECO:0007669"/>
    <property type="project" value="UniProtKB-UniRule"/>
</dbReference>
<keyword evidence="7" id="KW-1185">Reference proteome</keyword>
<gene>
    <name evidence="4" type="primary">mptA</name>
    <name evidence="6" type="ORF">JH146_1120</name>
</gene>
<comment type="similarity">
    <text evidence="4">Belongs to the GTP cyclohydrolase IV family.</text>
</comment>
<dbReference type="GeneID" id="24891731"/>
<keyword evidence="2 4" id="KW-0378">Hydrolase</keyword>
<dbReference type="GO" id="GO:0005506">
    <property type="term" value="F:iron ion binding"/>
    <property type="evidence" value="ECO:0007669"/>
    <property type="project" value="UniProtKB-UniRule"/>
</dbReference>
<dbReference type="EC" id="3.5.4.39" evidence="4 5"/>
<comment type="pathway">
    <text evidence="4">Cofactor biosynthesis; 5,6,7,8-tetrahydromethanopterin biosynthesis.</text>
</comment>
<dbReference type="Pfam" id="PF02649">
    <property type="entry name" value="GCHY-1"/>
    <property type="match status" value="1"/>
</dbReference>
<dbReference type="Gene3D" id="3.10.270.10">
    <property type="entry name" value="Urate Oxidase"/>
    <property type="match status" value="1"/>
</dbReference>
<dbReference type="NCBIfam" id="TIGR00294">
    <property type="entry name" value="GTP cyclohydrolase MptA"/>
    <property type="match status" value="1"/>
</dbReference>
<dbReference type="InterPro" id="IPR003801">
    <property type="entry name" value="GTP_cyclohydrolase_FolE2/MptA"/>
</dbReference>
<evidence type="ECO:0000256" key="5">
    <source>
        <dbReference type="NCBIfam" id="TIGR00294"/>
    </source>
</evidence>
<reference evidence="6 7" key="1">
    <citation type="journal article" date="2015" name="Int. J. Syst. Evol. Microbiol.">
        <title>M ethanocaldococcus bathoardescens sp. nov., a hyperthermophilic methanogen isolated from a volcanically active deep-sea hydrothermal vent.</title>
        <authorList>
            <person name="Stewart L.C."/>
            <person name="Jung J.H."/>
            <person name="Kim Y.T."/>
            <person name="Kwon S.W."/>
            <person name="Park C.S."/>
            <person name="Holden J.F."/>
        </authorList>
    </citation>
    <scope>NUCLEOTIDE SEQUENCE [LARGE SCALE GENOMIC DNA]</scope>
    <source>
        <strain evidence="6 7">JH146</strain>
    </source>
</reference>
<comment type="cofactor">
    <cofactor evidence="4">
        <name>Fe(2+)</name>
        <dbReference type="ChEBI" id="CHEBI:29033"/>
    </cofactor>
    <text evidence="4">Binds 1 Fe(2+) ion per subunit.</text>
</comment>
<evidence type="ECO:0000313" key="7">
    <source>
        <dbReference type="Proteomes" id="UP000028781"/>
    </source>
</evidence>
<organism evidence="6 7">
    <name type="scientific">Methanocaldococcus bathoardescens</name>
    <dbReference type="NCBI Taxonomy" id="1301915"/>
    <lineage>
        <taxon>Archaea</taxon>
        <taxon>Methanobacteriati</taxon>
        <taxon>Methanobacteriota</taxon>
        <taxon>Methanomada group</taxon>
        <taxon>Methanococci</taxon>
        <taxon>Methanococcales</taxon>
        <taxon>Methanocaldococcaceae</taxon>
        <taxon>Methanocaldococcus</taxon>
    </lineage>
</organism>
<dbReference type="GO" id="GO:0003934">
    <property type="term" value="F:GTP cyclohydrolase I activity"/>
    <property type="evidence" value="ECO:0007669"/>
    <property type="project" value="InterPro"/>
</dbReference>
<sequence>MNWKCDIQNFEPDVKISLTRVGVTNLKKLVRLKRTNNKRPIILLSTFEVFVNLPSSQKGIHMSRNPEVIEGIIDEALEMESYEIETICEEIVKRLFEKHEYATEAEVFMVSDFMTKEKSPISEKYSQEIHKIMGGAKGIKKDDKIEITKIVGAEVVGITACPCAQNLIKEISIKNLKEKGFSDEDIEKILDSVIFATHNQRGIGRIILEVPTGYDIEIMDIIEIIKKSMSAEIYGILKRADEAYVVEQSHKNPKFVEDCVREMAKRVVEKFKHLPDETKVSIRQINMESIHRHDAFAEKVATLGELRRELECIQI</sequence>
<dbReference type="PANTHER" id="PTHR36445">
    <property type="entry name" value="GTP CYCLOHYDROLASE MPTA"/>
    <property type="match status" value="1"/>
</dbReference>
<accession>A0A076LHL4</accession>
<comment type="function">
    <text evidence="4">Converts GTP to 7,8-dihydro-D-neopterin 2',3'-cyclic phosphate, the first intermediate in the biosynthesis of coenzyme methanopterin.</text>
</comment>
<evidence type="ECO:0000256" key="1">
    <source>
        <dbReference type="ARBA" id="ARBA00022723"/>
    </source>
</evidence>
<evidence type="ECO:0000313" key="6">
    <source>
        <dbReference type="EMBL" id="AIJ05963.1"/>
    </source>
</evidence>
<evidence type="ECO:0000256" key="3">
    <source>
        <dbReference type="ARBA" id="ARBA00023004"/>
    </source>
</evidence>
<keyword evidence="3 4" id="KW-0408">Iron</keyword>
<dbReference type="UniPathway" id="UPA00065"/>
<feature type="site" description="May be catalytically important" evidence="4">
    <location>
        <position position="161"/>
    </location>
</feature>
<dbReference type="OrthoDB" id="53087at2157"/>
<comment type="catalytic activity">
    <reaction evidence="4">
        <text>GTP + H2O = 7,8-dihydroneopterin 2',3'-cyclic phosphate + formate + diphosphate + H(+)</text>
        <dbReference type="Rhea" id="RHEA:25860"/>
        <dbReference type="ChEBI" id="CHEBI:15377"/>
        <dbReference type="ChEBI" id="CHEBI:15378"/>
        <dbReference type="ChEBI" id="CHEBI:15740"/>
        <dbReference type="ChEBI" id="CHEBI:33019"/>
        <dbReference type="ChEBI" id="CHEBI:37565"/>
        <dbReference type="ChEBI" id="CHEBI:58854"/>
        <dbReference type="EC" id="3.5.4.39"/>
    </reaction>
</comment>
<dbReference type="STRING" id="1301915.JH146_1120"/>
<dbReference type="InterPro" id="IPR022840">
    <property type="entry name" value="GTP_cyclohydrolase_MptA"/>
</dbReference>
<dbReference type="KEGG" id="mjh:JH146_1120"/>
<dbReference type="GO" id="GO:2001118">
    <property type="term" value="P:tetrahydromethanopterin biosynthetic process"/>
    <property type="evidence" value="ECO:0007669"/>
    <property type="project" value="UniProtKB-UniRule"/>
</dbReference>
<dbReference type="HOGENOM" id="CLU_062816_1_0_2"/>
<evidence type="ECO:0000256" key="2">
    <source>
        <dbReference type="ARBA" id="ARBA00022801"/>
    </source>
</evidence>
<comment type="subunit">
    <text evidence="4">Homodimer.</text>
</comment>
<proteinExistence type="inferred from homology"/>
<keyword evidence="1 4" id="KW-0479">Metal-binding</keyword>
<dbReference type="RefSeq" id="WP_048202094.1">
    <property type="nucleotide sequence ID" value="NZ_CP009149.1"/>
</dbReference>
<name>A0A076LHL4_9EURY</name>
<dbReference type="PANTHER" id="PTHR36445:SF1">
    <property type="entry name" value="GTP CYCLOHYDROLASE MPTA"/>
    <property type="match status" value="1"/>
</dbReference>
<dbReference type="AlphaFoldDB" id="A0A076LHL4"/>
<dbReference type="HAMAP" id="MF_01527_A">
    <property type="entry name" value="GTP_cyclohydrol_A"/>
    <property type="match status" value="1"/>
</dbReference>